<comment type="caution">
    <text evidence="4">The sequence shown here is derived from an EMBL/GenBank/DDBJ whole genome shotgun (WGS) entry which is preliminary data.</text>
</comment>
<sequence length="182" mass="20346">MPPPARWWCWGAAWWEEESRRCLAARLERAVTAADERDGAGRRPVLVPSGGQGRDEPRPEGQVMAEWLRRRGVEANDILIEDRARTTRENLLLSARLLERHGVPAPYLVVTNDYHAPRAAELARRLGIDAQAIGAPTAWYFWPSAYLREFAAVMLGHRLLLALSGIAVVGMASLTWLSLSAR</sequence>
<keyword evidence="5" id="KW-1185">Reference proteome</keyword>
<accession>A0ABR6U8N0</accession>
<evidence type="ECO:0000256" key="1">
    <source>
        <dbReference type="SAM" id="MobiDB-lite"/>
    </source>
</evidence>
<dbReference type="Pfam" id="PF02698">
    <property type="entry name" value="DUF218"/>
    <property type="match status" value="1"/>
</dbReference>
<keyword evidence="2" id="KW-1133">Transmembrane helix</keyword>
<dbReference type="PANTHER" id="PTHR30336:SF4">
    <property type="entry name" value="ENVELOPE BIOGENESIS FACTOR ELYC"/>
    <property type="match status" value="1"/>
</dbReference>
<dbReference type="EMBL" id="JACMYC010000005">
    <property type="protein sequence ID" value="MBC2960795.1"/>
    <property type="molecule type" value="Genomic_DNA"/>
</dbReference>
<dbReference type="InterPro" id="IPR014729">
    <property type="entry name" value="Rossmann-like_a/b/a_fold"/>
</dbReference>
<name>A0ABR6U8N0_9ACTN</name>
<keyword evidence="2" id="KW-0472">Membrane</keyword>
<feature type="region of interest" description="Disordered" evidence="1">
    <location>
        <begin position="33"/>
        <end position="60"/>
    </location>
</feature>
<dbReference type="Proteomes" id="UP000604001">
    <property type="component" value="Unassembled WGS sequence"/>
</dbReference>
<protein>
    <submittedName>
        <fullName evidence="4">YdcF family protein</fullName>
    </submittedName>
</protein>
<organism evidence="4 5">
    <name type="scientific">Nocardioides deserti</name>
    <dbReference type="NCBI Taxonomy" id="1588644"/>
    <lineage>
        <taxon>Bacteria</taxon>
        <taxon>Bacillati</taxon>
        <taxon>Actinomycetota</taxon>
        <taxon>Actinomycetes</taxon>
        <taxon>Propionibacteriales</taxon>
        <taxon>Nocardioidaceae</taxon>
        <taxon>Nocardioides</taxon>
    </lineage>
</organism>
<dbReference type="InterPro" id="IPR003848">
    <property type="entry name" value="DUF218"/>
</dbReference>
<feature type="transmembrane region" description="Helical" evidence="2">
    <location>
        <begin position="159"/>
        <end position="179"/>
    </location>
</feature>
<feature type="domain" description="DUF218" evidence="3">
    <location>
        <begin position="21"/>
        <end position="148"/>
    </location>
</feature>
<evidence type="ECO:0000313" key="4">
    <source>
        <dbReference type="EMBL" id="MBC2960795.1"/>
    </source>
</evidence>
<gene>
    <name evidence="4" type="ORF">H7344_10875</name>
</gene>
<dbReference type="RefSeq" id="WP_186346048.1">
    <property type="nucleotide sequence ID" value="NZ_BMMR01000005.1"/>
</dbReference>
<dbReference type="InterPro" id="IPR051599">
    <property type="entry name" value="Cell_Envelope_Assoc"/>
</dbReference>
<evidence type="ECO:0000259" key="3">
    <source>
        <dbReference type="Pfam" id="PF02698"/>
    </source>
</evidence>
<evidence type="ECO:0000256" key="2">
    <source>
        <dbReference type="SAM" id="Phobius"/>
    </source>
</evidence>
<reference evidence="4 5" key="1">
    <citation type="submission" date="2020-08" db="EMBL/GenBank/DDBJ databases">
        <title>novel species in genus Nocardioides.</title>
        <authorList>
            <person name="Zhang G."/>
        </authorList>
    </citation>
    <scope>NUCLEOTIDE SEQUENCE [LARGE SCALE GENOMIC DNA]</scope>
    <source>
        <strain evidence="4 5">SC8A-24</strain>
    </source>
</reference>
<proteinExistence type="predicted"/>
<dbReference type="CDD" id="cd06259">
    <property type="entry name" value="YdcF-like"/>
    <property type="match status" value="1"/>
</dbReference>
<keyword evidence="2" id="KW-0812">Transmembrane</keyword>
<dbReference type="Gene3D" id="3.40.50.620">
    <property type="entry name" value="HUPs"/>
    <property type="match status" value="1"/>
</dbReference>
<dbReference type="PANTHER" id="PTHR30336">
    <property type="entry name" value="INNER MEMBRANE PROTEIN, PROBABLE PERMEASE"/>
    <property type="match status" value="1"/>
</dbReference>
<evidence type="ECO:0000313" key="5">
    <source>
        <dbReference type="Proteomes" id="UP000604001"/>
    </source>
</evidence>